<dbReference type="PANTHER" id="PTHR34040">
    <property type="entry name" value="FLAGELLAR BIOSYNTHETIC PROTEIN FLIQ"/>
    <property type="match status" value="1"/>
</dbReference>
<dbReference type="PANTHER" id="PTHR34040:SF2">
    <property type="entry name" value="FLAGELLAR BIOSYNTHETIC PROTEIN FLIQ"/>
    <property type="match status" value="1"/>
</dbReference>
<reference evidence="8 9" key="1">
    <citation type="submission" date="2018-01" db="EMBL/GenBank/DDBJ databases">
        <title>Whole genome sequencing of Histamine producing bacteria.</title>
        <authorList>
            <person name="Butler K."/>
        </authorList>
    </citation>
    <scope>NUCLEOTIDE SEQUENCE [LARGE SCALE GENOMIC DNA]</scope>
    <source>
        <strain evidence="8 9">FS-7.2</strain>
    </source>
</reference>
<dbReference type="InterPro" id="IPR002191">
    <property type="entry name" value="Bac_export_3"/>
</dbReference>
<evidence type="ECO:0000256" key="1">
    <source>
        <dbReference type="ARBA" id="ARBA00004651"/>
    </source>
</evidence>
<dbReference type="AlphaFoldDB" id="A0A2T3KMU1"/>
<keyword evidence="4 7" id="KW-0812">Transmembrane</keyword>
<comment type="subcellular location">
    <subcellularLocation>
        <location evidence="1">Cell membrane</location>
        <topology evidence="1">Multi-pass membrane protein</topology>
    </subcellularLocation>
</comment>
<evidence type="ECO:0000256" key="7">
    <source>
        <dbReference type="SAM" id="Phobius"/>
    </source>
</evidence>
<evidence type="ECO:0000313" key="9">
    <source>
        <dbReference type="Proteomes" id="UP000241426"/>
    </source>
</evidence>
<feature type="transmembrane region" description="Helical" evidence="7">
    <location>
        <begin position="51"/>
        <end position="70"/>
    </location>
</feature>
<protein>
    <recommendedName>
        <fullName evidence="10">Flagellar biosynthetic protein FliQ</fullName>
    </recommendedName>
</protein>
<evidence type="ECO:0000256" key="5">
    <source>
        <dbReference type="ARBA" id="ARBA00022989"/>
    </source>
</evidence>
<dbReference type="PRINTS" id="PR00952">
    <property type="entry name" value="TYPE3IMQPROT"/>
</dbReference>
<keyword evidence="5 7" id="KW-1133">Transmembrane helix</keyword>
<evidence type="ECO:0008006" key="10">
    <source>
        <dbReference type="Google" id="ProtNLM"/>
    </source>
</evidence>
<organism evidence="8 9">
    <name type="scientific">Photobacterium kishitanii</name>
    <dbReference type="NCBI Taxonomy" id="318456"/>
    <lineage>
        <taxon>Bacteria</taxon>
        <taxon>Pseudomonadati</taxon>
        <taxon>Pseudomonadota</taxon>
        <taxon>Gammaproteobacteria</taxon>
        <taxon>Vibrionales</taxon>
        <taxon>Vibrionaceae</taxon>
        <taxon>Photobacterium</taxon>
    </lineage>
</organism>
<evidence type="ECO:0000256" key="4">
    <source>
        <dbReference type="ARBA" id="ARBA00022692"/>
    </source>
</evidence>
<keyword evidence="6 7" id="KW-0472">Membrane</keyword>
<evidence type="ECO:0000256" key="6">
    <source>
        <dbReference type="ARBA" id="ARBA00023136"/>
    </source>
</evidence>
<dbReference type="RefSeq" id="WP_107288854.1">
    <property type="nucleotide sequence ID" value="NZ_PYNF01000002.1"/>
</dbReference>
<dbReference type="PIRSF" id="PIRSF004669">
    <property type="entry name" value="FliQ"/>
    <property type="match status" value="1"/>
</dbReference>
<feature type="transmembrane region" description="Helical" evidence="7">
    <location>
        <begin position="12"/>
        <end position="39"/>
    </location>
</feature>
<evidence type="ECO:0000256" key="3">
    <source>
        <dbReference type="ARBA" id="ARBA00022475"/>
    </source>
</evidence>
<sequence>MIRLVVMDTIKEALTVTGAVCTPVMAAVLAVGLIVAVFQAATQINEQSLSLIPKLVIIFFIVMFMGSYLLDTLESFFKEILIMLPTLVQ</sequence>
<dbReference type="GO" id="GO:0005886">
    <property type="term" value="C:plasma membrane"/>
    <property type="evidence" value="ECO:0007669"/>
    <property type="project" value="UniProtKB-SubCell"/>
</dbReference>
<keyword evidence="3" id="KW-1003">Cell membrane</keyword>
<comment type="caution">
    <text evidence="8">The sequence shown here is derived from an EMBL/GenBank/DDBJ whole genome shotgun (WGS) entry which is preliminary data.</text>
</comment>
<proteinExistence type="inferred from homology"/>
<dbReference type="Pfam" id="PF01313">
    <property type="entry name" value="Bac_export_3"/>
    <property type="match status" value="1"/>
</dbReference>
<dbReference type="GO" id="GO:0009306">
    <property type="term" value="P:protein secretion"/>
    <property type="evidence" value="ECO:0007669"/>
    <property type="project" value="InterPro"/>
</dbReference>
<name>A0A2T3KMU1_9GAMM</name>
<dbReference type="EMBL" id="PYNF01000002">
    <property type="protein sequence ID" value="PSV01127.1"/>
    <property type="molecule type" value="Genomic_DNA"/>
</dbReference>
<evidence type="ECO:0000313" key="8">
    <source>
        <dbReference type="EMBL" id="PSV01127.1"/>
    </source>
</evidence>
<gene>
    <name evidence="8" type="ORF">C9J27_03650</name>
</gene>
<dbReference type="Proteomes" id="UP000241426">
    <property type="component" value="Unassembled WGS sequence"/>
</dbReference>
<evidence type="ECO:0000256" key="2">
    <source>
        <dbReference type="ARBA" id="ARBA00006156"/>
    </source>
</evidence>
<accession>A0A2T3KMU1</accession>
<comment type="similarity">
    <text evidence="2">Belongs to the FliQ/MopD/SpaQ family.</text>
</comment>